<keyword evidence="3" id="KW-1185">Reference proteome</keyword>
<name>A0A9Q1H2S7_HOLLE</name>
<accession>A0A9Q1H2S7</accession>
<dbReference type="Gene3D" id="3.40.1440.10">
    <property type="entry name" value="GIY-YIG endonuclease"/>
    <property type="match status" value="1"/>
</dbReference>
<dbReference type="PANTHER" id="PTHR21301:SF10">
    <property type="entry name" value="REVERSE TRANSCRIPTASE DOMAIN-CONTAINING PROTEIN"/>
    <property type="match status" value="1"/>
</dbReference>
<dbReference type="PANTHER" id="PTHR21301">
    <property type="entry name" value="REVERSE TRANSCRIPTASE"/>
    <property type="match status" value="1"/>
</dbReference>
<dbReference type="InterPro" id="IPR035901">
    <property type="entry name" value="GIY-YIG_endonuc_sf"/>
</dbReference>
<sequence>MAPSYANIFKGIFEQDLLADCDTKPDVWLRFIDDIFVVWTAGPKKFEEFMSFLNSRHPTLKFTFDNSLERVNFLDVTVSRDSMGLISTDLYSKPTDTHQYLSSLSCHPNHIKRSIAFSQSLRILRICSDPSTARLRCNELCDFLVRRGYNRKKVSCQIDRAFKSFYSKSTIPPSVEGEKPRRIYFTVQYHPGLPDIKGTLTKYLPLLHLSSRMREAVPEPPIVSFRQPSNLKNLLVRAKVKNPRPKGEPSRPCYRGKTKPCQLCSKLVASDVVTSTSNRRNFHCFNENTTCSSKWVIYLISCPVCFKQYVGQTNDLRLRINGHKSNLKKFREGKALSRNCTELYKHLSSHPPIDIFCPDS</sequence>
<evidence type="ECO:0000259" key="1">
    <source>
        <dbReference type="PROSITE" id="PS50164"/>
    </source>
</evidence>
<dbReference type="Pfam" id="PF01541">
    <property type="entry name" value="GIY-YIG"/>
    <property type="match status" value="1"/>
</dbReference>
<dbReference type="OrthoDB" id="6128308at2759"/>
<gene>
    <name evidence="2" type="ORF">HOLleu_29652</name>
</gene>
<dbReference type="InterPro" id="IPR058912">
    <property type="entry name" value="HTH_animal"/>
</dbReference>
<organism evidence="2 3">
    <name type="scientific">Holothuria leucospilota</name>
    <name type="common">Black long sea cucumber</name>
    <name type="synonym">Mertensiothuria leucospilota</name>
    <dbReference type="NCBI Taxonomy" id="206669"/>
    <lineage>
        <taxon>Eukaryota</taxon>
        <taxon>Metazoa</taxon>
        <taxon>Echinodermata</taxon>
        <taxon>Eleutherozoa</taxon>
        <taxon>Echinozoa</taxon>
        <taxon>Holothuroidea</taxon>
        <taxon>Aspidochirotacea</taxon>
        <taxon>Aspidochirotida</taxon>
        <taxon>Holothuriidae</taxon>
        <taxon>Holothuria</taxon>
    </lineage>
</organism>
<evidence type="ECO:0000313" key="2">
    <source>
        <dbReference type="EMBL" id="KAJ8030076.1"/>
    </source>
</evidence>
<dbReference type="PROSITE" id="PS50164">
    <property type="entry name" value="GIY_YIG"/>
    <property type="match status" value="1"/>
</dbReference>
<feature type="domain" description="GIY-YIG" evidence="1">
    <location>
        <begin position="293"/>
        <end position="360"/>
    </location>
</feature>
<reference evidence="2" key="1">
    <citation type="submission" date="2021-10" db="EMBL/GenBank/DDBJ databases">
        <title>Tropical sea cucumber genome reveals ecological adaptation and Cuvierian tubules defense mechanism.</title>
        <authorList>
            <person name="Chen T."/>
        </authorList>
    </citation>
    <scope>NUCLEOTIDE SEQUENCE</scope>
    <source>
        <strain evidence="2">Nanhai2018</strain>
        <tissue evidence="2">Muscle</tissue>
    </source>
</reference>
<dbReference type="SUPFAM" id="SSF82771">
    <property type="entry name" value="GIY-YIG endonuclease"/>
    <property type="match status" value="1"/>
</dbReference>
<comment type="caution">
    <text evidence="2">The sequence shown here is derived from an EMBL/GenBank/DDBJ whole genome shotgun (WGS) entry which is preliminary data.</text>
</comment>
<dbReference type="InterPro" id="IPR000305">
    <property type="entry name" value="GIY-YIG_endonuc"/>
</dbReference>
<dbReference type="EMBL" id="JAIZAY010000014">
    <property type="protein sequence ID" value="KAJ8030076.1"/>
    <property type="molecule type" value="Genomic_DNA"/>
</dbReference>
<dbReference type="Pfam" id="PF26215">
    <property type="entry name" value="HTH_animal"/>
    <property type="match status" value="1"/>
</dbReference>
<dbReference type="AlphaFoldDB" id="A0A9Q1H2S7"/>
<protein>
    <recommendedName>
        <fullName evidence="1">GIY-YIG domain-containing protein</fullName>
    </recommendedName>
</protein>
<dbReference type="Proteomes" id="UP001152320">
    <property type="component" value="Chromosome 14"/>
</dbReference>
<proteinExistence type="predicted"/>
<evidence type="ECO:0000313" key="3">
    <source>
        <dbReference type="Proteomes" id="UP001152320"/>
    </source>
</evidence>